<sequence>MLMQKVIAGALLGGGLALAAFGPATGIAQADKGYGTWCPGQPLPVPYKYQKGPDGGIRLVATLAPDLNWDMNSCDDWHRRWIDQGNGASLSDTVEGSIPG</sequence>
<feature type="signal peptide" evidence="1">
    <location>
        <begin position="1"/>
        <end position="19"/>
    </location>
</feature>
<accession>A0A7I7YCI5</accession>
<organism evidence="2 3">
    <name type="scientific">Mycobacterium conspicuum</name>
    <dbReference type="NCBI Taxonomy" id="44010"/>
    <lineage>
        <taxon>Bacteria</taxon>
        <taxon>Bacillati</taxon>
        <taxon>Actinomycetota</taxon>
        <taxon>Actinomycetes</taxon>
        <taxon>Mycobacteriales</taxon>
        <taxon>Mycobacteriaceae</taxon>
        <taxon>Mycobacterium</taxon>
    </lineage>
</organism>
<gene>
    <name evidence="2" type="ORF">MCNS_24820</name>
</gene>
<evidence type="ECO:0000256" key="1">
    <source>
        <dbReference type="SAM" id="SignalP"/>
    </source>
</evidence>
<keyword evidence="1" id="KW-0732">Signal</keyword>
<dbReference type="Proteomes" id="UP000467385">
    <property type="component" value="Chromosome"/>
</dbReference>
<proteinExistence type="predicted"/>
<reference evidence="2 3" key="1">
    <citation type="journal article" date="2019" name="Emerg. Microbes Infect.">
        <title>Comprehensive subspecies identification of 175 nontuberculous mycobacteria species based on 7547 genomic profiles.</title>
        <authorList>
            <person name="Matsumoto Y."/>
            <person name="Kinjo T."/>
            <person name="Motooka D."/>
            <person name="Nabeya D."/>
            <person name="Jung N."/>
            <person name="Uechi K."/>
            <person name="Horii T."/>
            <person name="Iida T."/>
            <person name="Fujita J."/>
            <person name="Nakamura S."/>
        </authorList>
    </citation>
    <scope>NUCLEOTIDE SEQUENCE [LARGE SCALE GENOMIC DNA]</scope>
    <source>
        <strain evidence="2 3">JCM 14738</strain>
    </source>
</reference>
<dbReference type="AlphaFoldDB" id="A0A7I7YCI5"/>
<keyword evidence="3" id="KW-1185">Reference proteome</keyword>
<evidence type="ECO:0000313" key="2">
    <source>
        <dbReference type="EMBL" id="BBZ39419.1"/>
    </source>
</evidence>
<dbReference type="RefSeq" id="WP_139825121.1">
    <property type="nucleotide sequence ID" value="NZ_AP022613.1"/>
</dbReference>
<dbReference type="OrthoDB" id="4725901at2"/>
<protein>
    <submittedName>
        <fullName evidence="2">Uncharacterized protein</fullName>
    </submittedName>
</protein>
<name>A0A7I7YCI5_9MYCO</name>
<evidence type="ECO:0000313" key="3">
    <source>
        <dbReference type="Proteomes" id="UP000467385"/>
    </source>
</evidence>
<dbReference type="EMBL" id="AP022613">
    <property type="protein sequence ID" value="BBZ39419.1"/>
    <property type="molecule type" value="Genomic_DNA"/>
</dbReference>
<feature type="chain" id="PRO_5038831349" evidence="1">
    <location>
        <begin position="20"/>
        <end position="100"/>
    </location>
</feature>